<dbReference type="InterPro" id="IPR007321">
    <property type="entry name" value="Transposase_28"/>
</dbReference>
<gene>
    <name evidence="4" type="ORF">CAMPLR22A2D_LOCUS1775</name>
</gene>
<feature type="coiled-coil region" evidence="1">
    <location>
        <begin position="557"/>
        <end position="591"/>
    </location>
</feature>
<dbReference type="EMBL" id="LS480641">
    <property type="protein sequence ID" value="SPT17169.1"/>
    <property type="molecule type" value="Genomic_DNA"/>
</dbReference>
<dbReference type="Pfam" id="PF04195">
    <property type="entry name" value="Transposase_28"/>
    <property type="match status" value="1"/>
</dbReference>
<dbReference type="AlphaFoldDB" id="A0A7H4LEY1"/>
<feature type="compositionally biased region" description="Polar residues" evidence="2">
    <location>
        <begin position="293"/>
        <end position="309"/>
    </location>
</feature>
<feature type="region of interest" description="Disordered" evidence="2">
    <location>
        <begin position="385"/>
        <end position="486"/>
    </location>
</feature>
<feature type="domain" description="Transposase (putative) gypsy type" evidence="3">
    <location>
        <begin position="2"/>
        <end position="62"/>
    </location>
</feature>
<evidence type="ECO:0000313" key="5">
    <source>
        <dbReference type="Proteomes" id="UP000280104"/>
    </source>
</evidence>
<organism evidence="4 5">
    <name type="scientific">Triticum aestivum</name>
    <name type="common">Wheat</name>
    <dbReference type="NCBI Taxonomy" id="4565"/>
    <lineage>
        <taxon>Eukaryota</taxon>
        <taxon>Viridiplantae</taxon>
        <taxon>Streptophyta</taxon>
        <taxon>Embryophyta</taxon>
        <taxon>Tracheophyta</taxon>
        <taxon>Spermatophyta</taxon>
        <taxon>Magnoliopsida</taxon>
        <taxon>Liliopsida</taxon>
        <taxon>Poales</taxon>
        <taxon>Poaceae</taxon>
        <taxon>BOP clade</taxon>
        <taxon>Pooideae</taxon>
        <taxon>Triticodae</taxon>
        <taxon>Triticeae</taxon>
        <taxon>Triticinae</taxon>
        <taxon>Triticum</taxon>
    </lineage>
</organism>
<proteinExistence type="predicted"/>
<evidence type="ECO:0000256" key="2">
    <source>
        <dbReference type="SAM" id="MobiDB-lite"/>
    </source>
</evidence>
<protein>
    <recommendedName>
        <fullName evidence="3">Transposase (putative) gypsy type domain-containing protein</fullName>
    </recommendedName>
</protein>
<reference evidence="4 5" key="1">
    <citation type="submission" date="2018-05" db="EMBL/GenBank/DDBJ databases">
        <authorList>
            <person name="Thind KAUR A."/>
        </authorList>
    </citation>
    <scope>NUCLEOTIDE SEQUENCE [LARGE SCALE GENOMIC DNA]</scope>
</reference>
<evidence type="ECO:0000313" key="4">
    <source>
        <dbReference type="EMBL" id="SPT17169.1"/>
    </source>
</evidence>
<evidence type="ECO:0000256" key="1">
    <source>
        <dbReference type="SAM" id="Coils"/>
    </source>
</evidence>
<keyword evidence="1" id="KW-0175">Coiled coil</keyword>
<feature type="compositionally biased region" description="Basic residues" evidence="2">
    <location>
        <begin position="254"/>
        <end position="272"/>
    </location>
</feature>
<accession>A0A7H4LEY1</accession>
<dbReference type="Proteomes" id="UP000280104">
    <property type="component" value="Chromosome II"/>
</dbReference>
<feature type="compositionally biased region" description="Polar residues" evidence="2">
    <location>
        <begin position="389"/>
        <end position="413"/>
    </location>
</feature>
<dbReference type="PANTHER" id="PTHR33026:SF7">
    <property type="entry name" value="OS03G0100275 PROTEIN"/>
    <property type="match status" value="1"/>
</dbReference>
<feature type="region of interest" description="Disordered" evidence="2">
    <location>
        <begin position="343"/>
        <end position="369"/>
    </location>
</feature>
<feature type="region of interest" description="Disordered" evidence="2">
    <location>
        <begin position="253"/>
        <end position="314"/>
    </location>
</feature>
<sequence>MSRGFAPPGSKFFRDVLNFFDLQPQDIGPNSVSNICNFQVFCEVYLGEEPSLLLFRELFYLNRQNECANGPSLELGEISIQRRRDCLFPYAEPPSHPKDWNQTWFYCQDTSPADENPLPGFRPLRLEPNHPLPDKLSQAERQPLIPTINKIKALLGNGLNGVDLVRVWLSWRVIPLSRRPGLMCNYTGRKDDPLRHSPNNLPEDVVDDMTKSLLNESLADCERTGLNPFCQANPAPAANDKFWKVKYDHEAAKKARKTKKAARRAAPRKKGSKPTASELLQLSDSSESEEDTGASNPVTEEVTTLSSDSEPLPRLKVRRVTRKVRFSHPLAYQDRQFLLKRQIHESRRHTRTNKDADLSSGLPEASSKHRTEVISNLYPFHPLAGVTRQPLNSSDSNYQETSPSSGDSMQSNLPAFKTAPGAQAKLSKRAKNNKPVEEPVLTEPEASAQEPPSALAPEATTPTDEPVIEASTNPEIPSPAQPADDPDVVITRTEFVEPGRPTALAKCSAKEELLECHRAKLDITNYANLSIGDIVSGYVNQVHNSRDLEIDMVKQIQQKSEAACKTFESEISELKNRLKTQETETRKANAKFEFSVAAQEKLKKKFETERKTWAEERTALLSRAEKAEAALIERTAEFSGLKRHVSQMVSAIFGPRSSNLNQTLPRAKTGLCKSRSDSCFEPGQGFFPELDQADIALGYPSLKEDSTPFDQKDFAACVKSVRPVATLIGNDTDLTKYQPGYDAENQRIPTPRYEAISLIPPTRKHTFAPEVDPAGLIDDEAQFEALSGIDWKSSTF</sequence>
<evidence type="ECO:0000259" key="3">
    <source>
        <dbReference type="Pfam" id="PF04195"/>
    </source>
</evidence>
<dbReference type="PANTHER" id="PTHR33026">
    <property type="entry name" value="OS06G0360600 PROTEIN"/>
    <property type="match status" value="1"/>
</dbReference>
<name>A0A7H4LEY1_WHEAT</name>